<name>A0A9Q1GFD7_9CARY</name>
<evidence type="ECO:0000313" key="3">
    <source>
        <dbReference type="EMBL" id="KAJ8419302.1"/>
    </source>
</evidence>
<keyword evidence="4" id="KW-1185">Reference proteome</keyword>
<dbReference type="Proteomes" id="UP001153076">
    <property type="component" value="Unassembled WGS sequence"/>
</dbReference>
<dbReference type="InterPro" id="IPR026960">
    <property type="entry name" value="RVT-Znf"/>
</dbReference>
<dbReference type="EMBL" id="JAKOGI010005538">
    <property type="protein sequence ID" value="KAJ8419302.1"/>
    <property type="molecule type" value="Genomic_DNA"/>
</dbReference>
<evidence type="ECO:0000313" key="4">
    <source>
        <dbReference type="Proteomes" id="UP001153076"/>
    </source>
</evidence>
<proteinExistence type="predicted"/>
<feature type="region of interest" description="Disordered" evidence="1">
    <location>
        <begin position="1"/>
        <end position="64"/>
    </location>
</feature>
<feature type="compositionally biased region" description="Polar residues" evidence="1">
    <location>
        <begin position="22"/>
        <end position="40"/>
    </location>
</feature>
<sequence length="304" mass="35326">MARGGRRGLPKVRITLDRSESIEYSSSPARDPQHASSSAAVSPVRNEPVAHLQQEPEAPDQVEVPINGPFPEYVEFFNEHDMLIRQQVKFEWTPCKCAHCGMYGHTEEVCKKKNATRKEWRRVQQPQPPDTATSNQVAWVKLVWARANIPIHPFIVWTFMHHRIPTKIRLHKFQPQQDTQCSLCNRAEDDETHLFFEYSDAQRHLDVTPSVLATINLTRIQSKCDDLRNKESRHSGQEVNLICSFQCSHILYFESQKSYHFSEATHTKPHSYTPNQRANQASFLILAYSYEKVYNVYRLLSTYK</sequence>
<comment type="caution">
    <text evidence="3">The sequence shown here is derived from an EMBL/GenBank/DDBJ whole genome shotgun (WGS) entry which is preliminary data.</text>
</comment>
<evidence type="ECO:0000259" key="2">
    <source>
        <dbReference type="Pfam" id="PF13966"/>
    </source>
</evidence>
<feature type="compositionally biased region" description="Basic residues" evidence="1">
    <location>
        <begin position="1"/>
        <end position="10"/>
    </location>
</feature>
<gene>
    <name evidence="3" type="ORF">Cgig2_023141</name>
</gene>
<reference evidence="3" key="1">
    <citation type="submission" date="2022-04" db="EMBL/GenBank/DDBJ databases">
        <title>Carnegiea gigantea Genome sequencing and assembly v2.</title>
        <authorList>
            <person name="Copetti D."/>
            <person name="Sanderson M.J."/>
            <person name="Burquez A."/>
            <person name="Wojciechowski M.F."/>
        </authorList>
    </citation>
    <scope>NUCLEOTIDE SEQUENCE</scope>
    <source>
        <strain evidence="3">SGP5-SGP5p</strain>
        <tissue evidence="3">Aerial part</tissue>
    </source>
</reference>
<dbReference type="Pfam" id="PF13966">
    <property type="entry name" value="zf-RVT"/>
    <property type="match status" value="1"/>
</dbReference>
<accession>A0A9Q1GFD7</accession>
<dbReference type="AlphaFoldDB" id="A0A9Q1GFD7"/>
<protein>
    <recommendedName>
        <fullName evidence="2">Reverse transcriptase zinc-binding domain-containing protein</fullName>
    </recommendedName>
</protein>
<evidence type="ECO:0000256" key="1">
    <source>
        <dbReference type="SAM" id="MobiDB-lite"/>
    </source>
</evidence>
<feature type="domain" description="Reverse transcriptase zinc-binding" evidence="2">
    <location>
        <begin position="133"/>
        <end position="197"/>
    </location>
</feature>
<organism evidence="3 4">
    <name type="scientific">Carnegiea gigantea</name>
    <dbReference type="NCBI Taxonomy" id="171969"/>
    <lineage>
        <taxon>Eukaryota</taxon>
        <taxon>Viridiplantae</taxon>
        <taxon>Streptophyta</taxon>
        <taxon>Embryophyta</taxon>
        <taxon>Tracheophyta</taxon>
        <taxon>Spermatophyta</taxon>
        <taxon>Magnoliopsida</taxon>
        <taxon>eudicotyledons</taxon>
        <taxon>Gunneridae</taxon>
        <taxon>Pentapetalae</taxon>
        <taxon>Caryophyllales</taxon>
        <taxon>Cactineae</taxon>
        <taxon>Cactaceae</taxon>
        <taxon>Cactoideae</taxon>
        <taxon>Echinocereeae</taxon>
        <taxon>Carnegiea</taxon>
    </lineage>
</organism>